<comment type="similarity">
    <text evidence="3">Belongs to the cytochrome P450 family.</text>
</comment>
<comment type="caution">
    <text evidence="11">The sequence shown here is derived from an EMBL/GenBank/DDBJ whole genome shotgun (WGS) entry which is preliminary data.</text>
</comment>
<name>A0AAD6ZJP9_9AGAR</name>
<proteinExistence type="inferred from homology"/>
<dbReference type="GO" id="GO:0005506">
    <property type="term" value="F:iron ion binding"/>
    <property type="evidence" value="ECO:0007669"/>
    <property type="project" value="InterPro"/>
</dbReference>
<evidence type="ECO:0000256" key="7">
    <source>
        <dbReference type="ARBA" id="ARBA00023004"/>
    </source>
</evidence>
<evidence type="ECO:0000256" key="3">
    <source>
        <dbReference type="ARBA" id="ARBA00010617"/>
    </source>
</evidence>
<protein>
    <submittedName>
        <fullName evidence="11">Cytochrome P450</fullName>
    </submittedName>
</protein>
<keyword evidence="12" id="KW-1185">Reference proteome</keyword>
<keyword evidence="10" id="KW-0732">Signal</keyword>
<dbReference type="InterPro" id="IPR036396">
    <property type="entry name" value="Cyt_P450_sf"/>
</dbReference>
<dbReference type="InterPro" id="IPR001128">
    <property type="entry name" value="Cyt_P450"/>
</dbReference>
<dbReference type="GO" id="GO:0016705">
    <property type="term" value="F:oxidoreductase activity, acting on paired donors, with incorporation or reduction of molecular oxygen"/>
    <property type="evidence" value="ECO:0007669"/>
    <property type="project" value="InterPro"/>
</dbReference>
<dbReference type="CDD" id="cd11065">
    <property type="entry name" value="CYP64-like"/>
    <property type="match status" value="1"/>
</dbReference>
<feature type="binding site" description="axial binding residue" evidence="9">
    <location>
        <position position="443"/>
    </location>
    <ligand>
        <name>heme</name>
        <dbReference type="ChEBI" id="CHEBI:30413"/>
    </ligand>
    <ligandPart>
        <name>Fe</name>
        <dbReference type="ChEBI" id="CHEBI:18248"/>
    </ligandPart>
</feature>
<dbReference type="PANTHER" id="PTHR46300">
    <property type="entry name" value="P450, PUTATIVE (EUROFUNG)-RELATED-RELATED"/>
    <property type="match status" value="1"/>
</dbReference>
<evidence type="ECO:0000256" key="2">
    <source>
        <dbReference type="ARBA" id="ARBA00005179"/>
    </source>
</evidence>
<dbReference type="EMBL" id="JARIHO010000042">
    <property type="protein sequence ID" value="KAJ7326297.1"/>
    <property type="molecule type" value="Genomic_DNA"/>
</dbReference>
<evidence type="ECO:0000256" key="8">
    <source>
        <dbReference type="ARBA" id="ARBA00023033"/>
    </source>
</evidence>
<keyword evidence="7 9" id="KW-0408">Iron</keyword>
<dbReference type="SUPFAM" id="SSF48264">
    <property type="entry name" value="Cytochrome P450"/>
    <property type="match status" value="1"/>
</dbReference>
<reference evidence="11" key="1">
    <citation type="submission" date="2023-03" db="EMBL/GenBank/DDBJ databases">
        <title>Massive genome expansion in bonnet fungi (Mycena s.s.) driven by repeated elements and novel gene families across ecological guilds.</title>
        <authorList>
            <consortium name="Lawrence Berkeley National Laboratory"/>
            <person name="Harder C.B."/>
            <person name="Miyauchi S."/>
            <person name="Viragh M."/>
            <person name="Kuo A."/>
            <person name="Thoen E."/>
            <person name="Andreopoulos B."/>
            <person name="Lu D."/>
            <person name="Skrede I."/>
            <person name="Drula E."/>
            <person name="Henrissat B."/>
            <person name="Morin E."/>
            <person name="Kohler A."/>
            <person name="Barry K."/>
            <person name="LaButti K."/>
            <person name="Morin E."/>
            <person name="Salamov A."/>
            <person name="Lipzen A."/>
            <person name="Mereny Z."/>
            <person name="Hegedus B."/>
            <person name="Baldrian P."/>
            <person name="Stursova M."/>
            <person name="Weitz H."/>
            <person name="Taylor A."/>
            <person name="Grigoriev I.V."/>
            <person name="Nagy L.G."/>
            <person name="Martin F."/>
            <person name="Kauserud H."/>
        </authorList>
    </citation>
    <scope>NUCLEOTIDE SEQUENCE</scope>
    <source>
        <strain evidence="11">CBHHK002</strain>
    </source>
</reference>
<feature type="chain" id="PRO_5041970792" evidence="10">
    <location>
        <begin position="28"/>
        <end position="513"/>
    </location>
</feature>
<dbReference type="GO" id="GO:0020037">
    <property type="term" value="F:heme binding"/>
    <property type="evidence" value="ECO:0007669"/>
    <property type="project" value="InterPro"/>
</dbReference>
<accession>A0AAD6ZJP9</accession>
<organism evidence="11 12">
    <name type="scientific">Mycena albidolilacea</name>
    <dbReference type="NCBI Taxonomy" id="1033008"/>
    <lineage>
        <taxon>Eukaryota</taxon>
        <taxon>Fungi</taxon>
        <taxon>Dikarya</taxon>
        <taxon>Basidiomycota</taxon>
        <taxon>Agaricomycotina</taxon>
        <taxon>Agaricomycetes</taxon>
        <taxon>Agaricomycetidae</taxon>
        <taxon>Agaricales</taxon>
        <taxon>Marasmiineae</taxon>
        <taxon>Mycenaceae</taxon>
        <taxon>Mycena</taxon>
    </lineage>
</organism>
<dbReference type="Pfam" id="PF00067">
    <property type="entry name" value="p450"/>
    <property type="match status" value="1"/>
</dbReference>
<evidence type="ECO:0000256" key="5">
    <source>
        <dbReference type="ARBA" id="ARBA00022723"/>
    </source>
</evidence>
<dbReference type="Proteomes" id="UP001218218">
    <property type="component" value="Unassembled WGS sequence"/>
</dbReference>
<keyword evidence="8" id="KW-0503">Monooxygenase</keyword>
<gene>
    <name evidence="11" type="ORF">DFH08DRAFT_1084873</name>
</gene>
<evidence type="ECO:0000256" key="6">
    <source>
        <dbReference type="ARBA" id="ARBA00023002"/>
    </source>
</evidence>
<dbReference type="GO" id="GO:0004497">
    <property type="term" value="F:monooxygenase activity"/>
    <property type="evidence" value="ECO:0007669"/>
    <property type="project" value="UniProtKB-KW"/>
</dbReference>
<dbReference type="InterPro" id="IPR002401">
    <property type="entry name" value="Cyt_P450_E_grp-I"/>
</dbReference>
<keyword evidence="4 9" id="KW-0349">Heme</keyword>
<keyword evidence="5 9" id="KW-0479">Metal-binding</keyword>
<feature type="signal peptide" evidence="10">
    <location>
        <begin position="1"/>
        <end position="27"/>
    </location>
</feature>
<sequence length="513" mass="57186">MPGTEYQYLLPLFLVLAAILCRRFVSSKRGLPLPPGPPRRYITGNLHQLPTSQPWLKYADWAKEHGPIISLRVFHRTEIILNSAKAATDLLDARSLIYSDRPPSWMATLAGRARSVFLLSSAHPWFSRYRKMLHAGLSRRTAQAQAWRPAQELQLGVLIRGLAEKPEAFVGLIRTFVASTALKIAYGYDVSTDDDFFVTLIEDGANAMTKLIQPFFLIEIFPFLRFLPAWFPFARFKRVLQANRKMLDDIEIIPFEWAKNKIETGTHSDSFFSQYFVPSDSGSGHGPHGDEEREILKWTAGSIYGGGAHTTASAIASFFLFMSTHPTVQKRAQDEIDAHLCGAGRLLTLEDQKALPYVSALIKEVLRSAPVAPLGLKHRVTQDDVYNGLFIPKGGTIIANIWAIAHDDEVYPDPFAFDPTRHLGENPQRDPFDLVIGYGRRVCPGAALAEDTLFLAISNILAAFTISKALDGEGKETEPCVEWRTATVTFPLNLRCRIVPRSPDIIASLAVAQ</sequence>
<dbReference type="PANTHER" id="PTHR46300:SF7">
    <property type="entry name" value="P450, PUTATIVE (EUROFUNG)-RELATED"/>
    <property type="match status" value="1"/>
</dbReference>
<evidence type="ECO:0000256" key="10">
    <source>
        <dbReference type="SAM" id="SignalP"/>
    </source>
</evidence>
<evidence type="ECO:0000313" key="11">
    <source>
        <dbReference type="EMBL" id="KAJ7326297.1"/>
    </source>
</evidence>
<dbReference type="Gene3D" id="1.10.630.10">
    <property type="entry name" value="Cytochrome P450"/>
    <property type="match status" value="1"/>
</dbReference>
<dbReference type="PRINTS" id="PR00385">
    <property type="entry name" value="P450"/>
</dbReference>
<evidence type="ECO:0000256" key="4">
    <source>
        <dbReference type="ARBA" id="ARBA00022617"/>
    </source>
</evidence>
<keyword evidence="6" id="KW-0560">Oxidoreductase</keyword>
<dbReference type="AlphaFoldDB" id="A0AAD6ZJP9"/>
<dbReference type="InterPro" id="IPR050364">
    <property type="entry name" value="Cytochrome_P450_fung"/>
</dbReference>
<evidence type="ECO:0000256" key="1">
    <source>
        <dbReference type="ARBA" id="ARBA00001971"/>
    </source>
</evidence>
<comment type="cofactor">
    <cofactor evidence="1 9">
        <name>heme</name>
        <dbReference type="ChEBI" id="CHEBI:30413"/>
    </cofactor>
</comment>
<evidence type="ECO:0000256" key="9">
    <source>
        <dbReference type="PIRSR" id="PIRSR602401-1"/>
    </source>
</evidence>
<comment type="pathway">
    <text evidence="2">Secondary metabolite biosynthesis.</text>
</comment>
<evidence type="ECO:0000313" key="12">
    <source>
        <dbReference type="Proteomes" id="UP001218218"/>
    </source>
</evidence>
<dbReference type="PRINTS" id="PR00463">
    <property type="entry name" value="EP450I"/>
</dbReference>